<dbReference type="PANTHER" id="PTHR32073:SF7">
    <property type="entry name" value="GH11358P"/>
    <property type="match status" value="1"/>
</dbReference>
<comment type="subcellular location">
    <subcellularLocation>
        <location evidence="1">Secreted</location>
    </subcellularLocation>
</comment>
<evidence type="ECO:0000256" key="3">
    <source>
        <dbReference type="ARBA" id="ARBA00022525"/>
    </source>
</evidence>
<evidence type="ECO:0000256" key="1">
    <source>
        <dbReference type="ARBA" id="ARBA00004613"/>
    </source>
</evidence>
<dbReference type="Pfam" id="PF12260">
    <property type="entry name" value="PIP49_C"/>
    <property type="match status" value="1"/>
</dbReference>
<reference evidence="7" key="1">
    <citation type="submission" date="2025-08" db="UniProtKB">
        <authorList>
            <consortium name="RefSeq"/>
        </authorList>
    </citation>
    <scope>IDENTIFICATION</scope>
    <source>
        <tissue evidence="7">Thorax and Abdomen</tissue>
    </source>
</reference>
<feature type="domain" description="FAM69 protein-kinase" evidence="5">
    <location>
        <begin position="190"/>
        <end position="393"/>
    </location>
</feature>
<dbReference type="GO" id="GO:0016301">
    <property type="term" value="F:kinase activity"/>
    <property type="evidence" value="ECO:0007669"/>
    <property type="project" value="UniProtKB-KW"/>
</dbReference>
<dbReference type="InterPro" id="IPR011009">
    <property type="entry name" value="Kinase-like_dom_sf"/>
</dbReference>
<dbReference type="RefSeq" id="XP_046588461.1">
    <property type="nucleotide sequence ID" value="XM_046732505.1"/>
</dbReference>
<protein>
    <submittedName>
        <fullName evidence="7">Divergent protein kinase domain 2A isoform X1</fullName>
    </submittedName>
</protein>
<evidence type="ECO:0000256" key="2">
    <source>
        <dbReference type="ARBA" id="ARBA00006338"/>
    </source>
</evidence>
<dbReference type="SUPFAM" id="SSF56112">
    <property type="entry name" value="Protein kinase-like (PK-like)"/>
    <property type="match status" value="1"/>
</dbReference>
<evidence type="ECO:0000313" key="7">
    <source>
        <dbReference type="RefSeq" id="XP_046588461.1"/>
    </source>
</evidence>
<comment type="similarity">
    <text evidence="2">Belongs to the DIPK family.</text>
</comment>
<evidence type="ECO:0000313" key="6">
    <source>
        <dbReference type="Proteomes" id="UP000829291"/>
    </source>
</evidence>
<sequence length="426" mass="48562">MLYFNNVVRFRKWKVFLILGLFSLALGLKVVLKTLRVTAAQLTDLRKCPACYGLSICGAILNNEIVIRHRGVYATFANLFNAKNVFFGNYAGEKVVLKKLAHTSELYAFDKMLCTDSKLFELCPNNSNKKSVPRAIDFYTQITRELTTDFASDNTSNLRLCPITDHMDDLLYNVYANSGNDKKQISHAYLWTILRINPEPVVLQILPTEDGWPVPKYYGACGRVIVEEYVGPPLSNYHQEPWIRRAKIASSLLEAAQKFTYRSPHFGFYLTDISPDNIAVDPKDNAKFIDMENIIVVDKRIQQNNRTSDWEELEVNKVDFTCQNCLAFSPVDICSHHFSDHNYYAVCQLDLLFQHLLSRTTSSNAIPGGLLHDIPNDILQQYPNLPTLIEQCAIPSAAHTRIVVGDLLREVLNEIVLENTRQILRH</sequence>
<evidence type="ECO:0000256" key="4">
    <source>
        <dbReference type="ARBA" id="ARBA00022729"/>
    </source>
</evidence>
<organism evidence="6 7">
    <name type="scientific">Neodiprion lecontei</name>
    <name type="common">Redheaded pine sawfly</name>
    <dbReference type="NCBI Taxonomy" id="441921"/>
    <lineage>
        <taxon>Eukaryota</taxon>
        <taxon>Metazoa</taxon>
        <taxon>Ecdysozoa</taxon>
        <taxon>Arthropoda</taxon>
        <taxon>Hexapoda</taxon>
        <taxon>Insecta</taxon>
        <taxon>Pterygota</taxon>
        <taxon>Neoptera</taxon>
        <taxon>Endopterygota</taxon>
        <taxon>Hymenoptera</taxon>
        <taxon>Tenthredinoidea</taxon>
        <taxon>Diprionidae</taxon>
        <taxon>Diprioninae</taxon>
        <taxon>Neodiprion</taxon>
    </lineage>
</organism>
<keyword evidence="3" id="KW-0964">Secreted</keyword>
<keyword evidence="7" id="KW-0808">Transferase</keyword>
<keyword evidence="7" id="KW-0418">Kinase</keyword>
<proteinExistence type="inferred from homology"/>
<name>A0ABM3FKA4_NEOLC</name>
<evidence type="ECO:0000259" key="5">
    <source>
        <dbReference type="Pfam" id="PF12260"/>
    </source>
</evidence>
<accession>A0ABM3FKA4</accession>
<dbReference type="PANTHER" id="PTHR32073">
    <property type="entry name" value="GH11358P"/>
    <property type="match status" value="1"/>
</dbReference>
<dbReference type="InterPro" id="IPR020519">
    <property type="entry name" value="DIPK2A/B"/>
</dbReference>
<dbReference type="InterPro" id="IPR022049">
    <property type="entry name" value="FAM69_kinase_dom"/>
</dbReference>
<gene>
    <name evidence="7" type="primary">LOC107217021</name>
</gene>
<keyword evidence="6" id="KW-1185">Reference proteome</keyword>
<keyword evidence="4" id="KW-0732">Signal</keyword>
<dbReference type="GeneID" id="107217021"/>
<dbReference type="Proteomes" id="UP000829291">
    <property type="component" value="Chromosome 2"/>
</dbReference>